<reference evidence="2 3" key="1">
    <citation type="submission" date="2020-08" db="EMBL/GenBank/DDBJ databases">
        <title>Genomic Encyclopedia of Type Strains, Phase III (KMG-III): the genomes of soil and plant-associated and newly described type strains.</title>
        <authorList>
            <person name="Whitman W."/>
        </authorList>
    </citation>
    <scope>NUCLEOTIDE SEQUENCE [LARGE SCALE GENOMIC DNA]</scope>
    <source>
        <strain evidence="2 3">CECT 8693</strain>
    </source>
</reference>
<feature type="domain" description="Methyltransferase" evidence="1">
    <location>
        <begin position="43"/>
        <end position="144"/>
    </location>
</feature>
<dbReference type="SUPFAM" id="SSF53335">
    <property type="entry name" value="S-adenosyl-L-methionine-dependent methyltransferases"/>
    <property type="match status" value="1"/>
</dbReference>
<dbReference type="AlphaFoldDB" id="A0A7W3XSN7"/>
<evidence type="ECO:0000313" key="3">
    <source>
        <dbReference type="Proteomes" id="UP000567067"/>
    </source>
</evidence>
<dbReference type="InterPro" id="IPR029063">
    <property type="entry name" value="SAM-dependent_MTases_sf"/>
</dbReference>
<dbReference type="InterPro" id="IPR025714">
    <property type="entry name" value="Methyltranfer_dom"/>
</dbReference>
<proteinExistence type="predicted"/>
<name>A0A7W3XSN7_9BACL</name>
<dbReference type="RefSeq" id="WP_182537172.1">
    <property type="nucleotide sequence ID" value="NZ_JACJIP010000022.1"/>
</dbReference>
<evidence type="ECO:0000313" key="2">
    <source>
        <dbReference type="EMBL" id="MBA9086778.1"/>
    </source>
</evidence>
<comment type="caution">
    <text evidence="2">The sequence shown here is derived from an EMBL/GenBank/DDBJ whole genome shotgun (WGS) entry which is preliminary data.</text>
</comment>
<organism evidence="2 3">
    <name type="scientific">Fontibacillus solani</name>
    <dbReference type="NCBI Taxonomy" id="1572857"/>
    <lineage>
        <taxon>Bacteria</taxon>
        <taxon>Bacillati</taxon>
        <taxon>Bacillota</taxon>
        <taxon>Bacilli</taxon>
        <taxon>Bacillales</taxon>
        <taxon>Paenibacillaceae</taxon>
        <taxon>Fontibacillus</taxon>
    </lineage>
</organism>
<sequence length="175" mass="20231">MGIDAINDYLNIQNSITDSDKYAKFLNDKRDIIIAESSFRSFDNVIDIGCGDGYITKKIRGNHILGIDISDAVIQKADGNSSRNVEFSKLSLFDLINEKNSKYDLVLFSEVLYEPYIGGSYNLIYKIIDNILNENGVVITCHVDDYYRMRFPYLLKNQLYFDNENDIYKLEVYIK</sequence>
<dbReference type="Proteomes" id="UP000567067">
    <property type="component" value="Unassembled WGS sequence"/>
</dbReference>
<dbReference type="GO" id="GO:0032259">
    <property type="term" value="P:methylation"/>
    <property type="evidence" value="ECO:0007669"/>
    <property type="project" value="UniProtKB-KW"/>
</dbReference>
<keyword evidence="3" id="KW-1185">Reference proteome</keyword>
<dbReference type="EMBL" id="JACJIP010000022">
    <property type="protein sequence ID" value="MBA9086778.1"/>
    <property type="molecule type" value="Genomic_DNA"/>
</dbReference>
<evidence type="ECO:0000259" key="1">
    <source>
        <dbReference type="Pfam" id="PF13847"/>
    </source>
</evidence>
<dbReference type="Gene3D" id="3.40.50.150">
    <property type="entry name" value="Vaccinia Virus protein VP39"/>
    <property type="match status" value="1"/>
</dbReference>
<gene>
    <name evidence="2" type="ORF">FHR92_003258</name>
</gene>
<protein>
    <submittedName>
        <fullName evidence="2">Putative TPR repeat methyltransferase</fullName>
    </submittedName>
</protein>
<dbReference type="Pfam" id="PF13847">
    <property type="entry name" value="Methyltransf_31"/>
    <property type="match status" value="1"/>
</dbReference>
<keyword evidence="2" id="KW-0489">Methyltransferase</keyword>
<dbReference type="CDD" id="cd02440">
    <property type="entry name" value="AdoMet_MTases"/>
    <property type="match status" value="1"/>
</dbReference>
<accession>A0A7W3XSN7</accession>
<keyword evidence="2" id="KW-0808">Transferase</keyword>
<dbReference type="GO" id="GO:0008168">
    <property type="term" value="F:methyltransferase activity"/>
    <property type="evidence" value="ECO:0007669"/>
    <property type="project" value="UniProtKB-KW"/>
</dbReference>